<evidence type="ECO:0000259" key="4">
    <source>
        <dbReference type="PROSITE" id="PS51059"/>
    </source>
</evidence>
<organism evidence="5">
    <name type="scientific">Anguilla anguilla</name>
    <name type="common">European freshwater eel</name>
    <name type="synonym">Muraena anguilla</name>
    <dbReference type="NCBI Taxonomy" id="7936"/>
    <lineage>
        <taxon>Eukaryota</taxon>
        <taxon>Metazoa</taxon>
        <taxon>Chordata</taxon>
        <taxon>Craniata</taxon>
        <taxon>Vertebrata</taxon>
        <taxon>Euteleostomi</taxon>
        <taxon>Actinopterygii</taxon>
        <taxon>Neopterygii</taxon>
        <taxon>Teleostei</taxon>
        <taxon>Anguilliformes</taxon>
        <taxon>Anguillidae</taxon>
        <taxon>Anguilla</taxon>
    </lineage>
</organism>
<sequence length="249" mass="28026">MRKNNGGRNVSEKQLFHGTDSKHIDAICKQNFDWRICGTHGTAYGRGSYFARDAKYSHSYTGSSGMKAMFVCRVLVGCYTKGDSSYLRPPSRDGGDSVFYDSCVDNVHNPPFLSFSKSTRFTPSTSSSTVRMSGVPPPKRTSGPHQSQCIPRHRPMYRQDHIPRPAIPVHPPQIQRVHASLVNSIFCHFSIFNSRLKCVRGSPFLVHEVWSTSELLSCTISCSVFLFAAPLKCYIEIARRSRHKIHVLK</sequence>
<dbReference type="GO" id="GO:1990404">
    <property type="term" value="F:NAD+-protein mono-ADP-ribosyltransferase activity"/>
    <property type="evidence" value="ECO:0007669"/>
    <property type="project" value="TreeGrafter"/>
</dbReference>
<dbReference type="InterPro" id="IPR051712">
    <property type="entry name" value="ARTD-AVP"/>
</dbReference>
<dbReference type="PANTHER" id="PTHR45740">
    <property type="entry name" value="POLY [ADP-RIBOSE] POLYMERASE"/>
    <property type="match status" value="1"/>
</dbReference>
<comment type="similarity">
    <text evidence="1">Belongs to the ARTD/PARP family.</text>
</comment>
<name>A0A0E9XM90_ANGAN</name>
<protein>
    <recommendedName>
        <fullName evidence="2">Poly [ADP-ribose] polymerase</fullName>
        <shortName evidence="2">PARP</shortName>
        <ecNumber evidence="2">2.4.2.-</ecNumber>
    </recommendedName>
</protein>
<dbReference type="InterPro" id="IPR012317">
    <property type="entry name" value="Poly(ADP-ribose)pol_cat_dom"/>
</dbReference>
<dbReference type="PANTHER" id="PTHR45740:SF15">
    <property type="entry name" value="ZINC FINGER CCCH TYPE DOMAIN CONTAINING 1-LIKE"/>
    <property type="match status" value="1"/>
</dbReference>
<dbReference type="Pfam" id="PF00644">
    <property type="entry name" value="PARP"/>
    <property type="match status" value="1"/>
</dbReference>
<keyword evidence="2" id="KW-0328">Glycosyltransferase</keyword>
<feature type="compositionally biased region" description="Low complexity" evidence="3">
    <location>
        <begin position="120"/>
        <end position="129"/>
    </location>
</feature>
<feature type="domain" description="PARP catalytic" evidence="4">
    <location>
        <begin position="1"/>
        <end position="145"/>
    </location>
</feature>
<keyword evidence="2" id="KW-0808">Transferase</keyword>
<reference evidence="5" key="1">
    <citation type="submission" date="2014-11" db="EMBL/GenBank/DDBJ databases">
        <authorList>
            <person name="Amaro Gonzalez C."/>
        </authorList>
    </citation>
    <scope>NUCLEOTIDE SEQUENCE</scope>
</reference>
<evidence type="ECO:0000256" key="3">
    <source>
        <dbReference type="SAM" id="MobiDB-lite"/>
    </source>
</evidence>
<dbReference type="PROSITE" id="PS51059">
    <property type="entry name" value="PARP_CATALYTIC"/>
    <property type="match status" value="1"/>
</dbReference>
<evidence type="ECO:0000256" key="1">
    <source>
        <dbReference type="ARBA" id="ARBA00024347"/>
    </source>
</evidence>
<reference evidence="5" key="2">
    <citation type="journal article" date="2015" name="Fish Shellfish Immunol.">
        <title>Early steps in the European eel (Anguilla anguilla)-Vibrio vulnificus interaction in the gills: Role of the RtxA13 toxin.</title>
        <authorList>
            <person name="Callol A."/>
            <person name="Pajuelo D."/>
            <person name="Ebbesson L."/>
            <person name="Teles M."/>
            <person name="MacKenzie S."/>
            <person name="Amaro C."/>
        </authorList>
    </citation>
    <scope>NUCLEOTIDE SEQUENCE</scope>
</reference>
<feature type="region of interest" description="Disordered" evidence="3">
    <location>
        <begin position="120"/>
        <end position="150"/>
    </location>
</feature>
<dbReference type="EMBL" id="GBXM01004735">
    <property type="protein sequence ID" value="JAI03843.1"/>
    <property type="molecule type" value="Transcribed_RNA"/>
</dbReference>
<dbReference type="Gene3D" id="3.90.228.10">
    <property type="match status" value="1"/>
</dbReference>
<dbReference type="GO" id="GO:0003950">
    <property type="term" value="F:NAD+ poly-ADP-ribosyltransferase activity"/>
    <property type="evidence" value="ECO:0007669"/>
    <property type="project" value="UniProtKB-UniRule"/>
</dbReference>
<accession>A0A0E9XM90</accession>
<dbReference type="AlphaFoldDB" id="A0A0E9XM90"/>
<evidence type="ECO:0000256" key="2">
    <source>
        <dbReference type="RuleBase" id="RU362114"/>
    </source>
</evidence>
<evidence type="ECO:0000313" key="5">
    <source>
        <dbReference type="EMBL" id="JAI03843.1"/>
    </source>
</evidence>
<proteinExistence type="inferred from homology"/>
<keyword evidence="2" id="KW-0520">NAD</keyword>
<dbReference type="EC" id="2.4.2.-" evidence="2"/>
<dbReference type="GO" id="GO:0005634">
    <property type="term" value="C:nucleus"/>
    <property type="evidence" value="ECO:0007669"/>
    <property type="project" value="TreeGrafter"/>
</dbReference>
<dbReference type="CDD" id="cd01439">
    <property type="entry name" value="TCCD_inducible_PARP_like"/>
    <property type="match status" value="1"/>
</dbReference>
<dbReference type="SUPFAM" id="SSF56399">
    <property type="entry name" value="ADP-ribosylation"/>
    <property type="match status" value="1"/>
</dbReference>